<dbReference type="GO" id="GO:0009245">
    <property type="term" value="P:lipid A biosynthetic process"/>
    <property type="evidence" value="ECO:0007669"/>
    <property type="project" value="TreeGrafter"/>
</dbReference>
<dbReference type="RefSeq" id="WP_109358124.1">
    <property type="nucleotide sequence ID" value="NZ_QFRJ01000001.1"/>
</dbReference>
<organism evidence="5 6">
    <name type="scientific">Brumimicrobium oceani</name>
    <dbReference type="NCBI Taxonomy" id="2100725"/>
    <lineage>
        <taxon>Bacteria</taxon>
        <taxon>Pseudomonadati</taxon>
        <taxon>Bacteroidota</taxon>
        <taxon>Flavobacteriia</taxon>
        <taxon>Flavobacteriales</taxon>
        <taxon>Crocinitomicaceae</taxon>
        <taxon>Brumimicrobium</taxon>
    </lineage>
</organism>
<feature type="transmembrane region" description="Helical" evidence="3">
    <location>
        <begin position="6"/>
        <end position="27"/>
    </location>
</feature>
<evidence type="ECO:0000256" key="1">
    <source>
        <dbReference type="ARBA" id="ARBA00022723"/>
    </source>
</evidence>
<accession>A0A2U2XGX2</accession>
<dbReference type="GO" id="GO:0016020">
    <property type="term" value="C:membrane"/>
    <property type="evidence" value="ECO:0007669"/>
    <property type="project" value="GOC"/>
</dbReference>
<dbReference type="EMBL" id="QFRJ01000001">
    <property type="protein sequence ID" value="PWH87046.1"/>
    <property type="molecule type" value="Genomic_DNA"/>
</dbReference>
<dbReference type="CDD" id="cd07385">
    <property type="entry name" value="MPP_YkuE_C"/>
    <property type="match status" value="1"/>
</dbReference>
<proteinExistence type="predicted"/>
<dbReference type="Gene3D" id="3.60.21.10">
    <property type="match status" value="1"/>
</dbReference>
<feature type="transmembrane region" description="Helical" evidence="3">
    <location>
        <begin position="71"/>
        <end position="94"/>
    </location>
</feature>
<gene>
    <name evidence="5" type="ORF">DIT68_01950</name>
</gene>
<keyword evidence="2" id="KW-0378">Hydrolase</keyword>
<dbReference type="OrthoDB" id="9780884at2"/>
<dbReference type="InterPro" id="IPR029052">
    <property type="entry name" value="Metallo-depent_PP-like"/>
</dbReference>
<dbReference type="PANTHER" id="PTHR31302:SF31">
    <property type="entry name" value="PHOSPHODIESTERASE YAEI"/>
    <property type="match status" value="1"/>
</dbReference>
<dbReference type="SUPFAM" id="SSF56300">
    <property type="entry name" value="Metallo-dependent phosphatases"/>
    <property type="match status" value="1"/>
</dbReference>
<dbReference type="Pfam" id="PF00149">
    <property type="entry name" value="Metallophos"/>
    <property type="match status" value="1"/>
</dbReference>
<comment type="caution">
    <text evidence="5">The sequence shown here is derived from an EMBL/GenBank/DDBJ whole genome shotgun (WGS) entry which is preliminary data.</text>
</comment>
<feature type="transmembrane region" description="Helical" evidence="3">
    <location>
        <begin position="125"/>
        <end position="145"/>
    </location>
</feature>
<evidence type="ECO:0000313" key="5">
    <source>
        <dbReference type="EMBL" id="PWH87046.1"/>
    </source>
</evidence>
<dbReference type="InterPro" id="IPR051158">
    <property type="entry name" value="Metallophosphoesterase_sf"/>
</dbReference>
<dbReference type="GO" id="GO:0008758">
    <property type="term" value="F:UDP-2,3-diacylglucosamine hydrolase activity"/>
    <property type="evidence" value="ECO:0007669"/>
    <property type="project" value="TreeGrafter"/>
</dbReference>
<keyword evidence="6" id="KW-1185">Reference proteome</keyword>
<keyword evidence="3" id="KW-0812">Transmembrane</keyword>
<keyword evidence="3" id="KW-1133">Transmembrane helix</keyword>
<reference evidence="5 6" key="1">
    <citation type="submission" date="2018-05" db="EMBL/GenBank/DDBJ databases">
        <title>Brumimicrobium oceani sp. nov., isolated from coastal sediment.</title>
        <authorList>
            <person name="Kou Y."/>
        </authorList>
    </citation>
    <scope>NUCLEOTIDE SEQUENCE [LARGE SCALE GENOMIC DNA]</scope>
    <source>
        <strain evidence="5 6">C305</strain>
    </source>
</reference>
<protein>
    <submittedName>
        <fullName evidence="5">Phosphoesterase</fullName>
    </submittedName>
</protein>
<dbReference type="PANTHER" id="PTHR31302">
    <property type="entry name" value="TRANSMEMBRANE PROTEIN WITH METALLOPHOSPHOESTERASE DOMAIN-RELATED"/>
    <property type="match status" value="1"/>
</dbReference>
<sequence>MSYRYIIFFSIILVSFIILDVYIWKGYHKTVKKKYFRIFKWFIPLSSMVFLSGFALNFYRASIGIVNASAVINIFFGISLGFFIAKILAALFLFSEDIFRILALIKNKIAPKNDNSKLFASRRTFVRNISLGVAAIPVLGTIYAVTKGKYNFHVKRLDLSMKRLPLSFDGLKVVQFSDFHAGSFDDVDAVQEGLSLINEANPDLIMFTGDLVNNRAAEMIPYVEALKNLSAKYGKFAILGNHDYGDYVKFESEEARQNNLDELENIFKESGFTLLKNENIQIDNGTDAIDIIGVENWGQGPFPKYGDIDLASNSIPASRFNIVLSHDPDHWENILREHPKQFDLTLSGHTHGSQVGVDIPGWKWSPVKYRYKRWLGHYTENDQHLFVSKGFGFLGFPGRIGMSPEVISFKLHSEEV</sequence>
<dbReference type="AlphaFoldDB" id="A0A2U2XGX2"/>
<dbReference type="GO" id="GO:0046872">
    <property type="term" value="F:metal ion binding"/>
    <property type="evidence" value="ECO:0007669"/>
    <property type="project" value="UniProtKB-KW"/>
</dbReference>
<evidence type="ECO:0000256" key="3">
    <source>
        <dbReference type="SAM" id="Phobius"/>
    </source>
</evidence>
<evidence type="ECO:0000313" key="6">
    <source>
        <dbReference type="Proteomes" id="UP000245370"/>
    </source>
</evidence>
<keyword evidence="3" id="KW-0472">Membrane</keyword>
<keyword evidence="1" id="KW-0479">Metal-binding</keyword>
<name>A0A2U2XGX2_9FLAO</name>
<dbReference type="InterPro" id="IPR004843">
    <property type="entry name" value="Calcineurin-like_PHP"/>
</dbReference>
<feature type="domain" description="Calcineurin-like phosphoesterase" evidence="4">
    <location>
        <begin position="171"/>
        <end position="352"/>
    </location>
</feature>
<evidence type="ECO:0000256" key="2">
    <source>
        <dbReference type="ARBA" id="ARBA00022801"/>
    </source>
</evidence>
<evidence type="ECO:0000259" key="4">
    <source>
        <dbReference type="Pfam" id="PF00149"/>
    </source>
</evidence>
<reference evidence="5 6" key="2">
    <citation type="submission" date="2018-05" db="EMBL/GenBank/DDBJ databases">
        <authorList>
            <person name="Lanie J.A."/>
            <person name="Ng W.-L."/>
            <person name="Kazmierczak K.M."/>
            <person name="Andrzejewski T.M."/>
            <person name="Davidsen T.M."/>
            <person name="Wayne K.J."/>
            <person name="Tettelin H."/>
            <person name="Glass J.I."/>
            <person name="Rusch D."/>
            <person name="Podicherti R."/>
            <person name="Tsui H.-C.T."/>
            <person name="Winkler M.E."/>
        </authorList>
    </citation>
    <scope>NUCLEOTIDE SEQUENCE [LARGE SCALE GENOMIC DNA]</scope>
    <source>
        <strain evidence="5 6">C305</strain>
    </source>
</reference>
<dbReference type="Proteomes" id="UP000245370">
    <property type="component" value="Unassembled WGS sequence"/>
</dbReference>
<feature type="transmembrane region" description="Helical" evidence="3">
    <location>
        <begin position="39"/>
        <end position="59"/>
    </location>
</feature>